<evidence type="ECO:0000313" key="3">
    <source>
        <dbReference type="Proteomes" id="UP000183898"/>
    </source>
</evidence>
<dbReference type="Pfam" id="PF07589">
    <property type="entry name" value="PEP-CTERM"/>
    <property type="match status" value="1"/>
</dbReference>
<feature type="domain" description="Ice-binding protein C-terminal" evidence="1">
    <location>
        <begin position="376"/>
        <end position="397"/>
    </location>
</feature>
<dbReference type="RefSeq" id="WP_074747026.1">
    <property type="nucleotide sequence ID" value="NZ_FOCT01000008.1"/>
</dbReference>
<protein>
    <submittedName>
        <fullName evidence="2">PEP-CTERM protein-sorting domain-containing protein</fullName>
    </submittedName>
</protein>
<sequence length="410" mass="43387">MTEKLLGAKNFIVVLSTIAIASISPISNAGWIITSIGRIPGYLGSATGINDLGQVVGYSFDHTTRFGSFHAFTTGPNGKDVSIPDILGGESTYISSINNSGQMVGSTSTDNRATQVFFFDAFITGANGIGITRLEATDGARLFPVAINDSGQVVGSSDDPRTGEDHAFITGPNGAGLTYLESPDGVPISVTGINNFGQVIGYSYPSNGPSYAFITGPNGVGFNYLESLVGSTIMPRAVNNSGEIVGGFHTPGSPFHSFITGINGIGFSSLVLPPEGSYGSYAYDINDLGDVVGVMHTEDLLSRSAFFYSQGVTTNLSLLPSVIAGGWTDLNPRAINNFGQIVGFGTNGSDQFPSPFLLTYVTEPLEQNPEMEIPLPEPGTLLLTSLGLLGFRFRHRKHRYLTKGRRSRQP</sequence>
<proteinExistence type="predicted"/>
<dbReference type="Proteomes" id="UP000183898">
    <property type="component" value="Unassembled WGS sequence"/>
</dbReference>
<organism evidence="2 3">
    <name type="scientific">Nitrosospira multiformis</name>
    <dbReference type="NCBI Taxonomy" id="1231"/>
    <lineage>
        <taxon>Bacteria</taxon>
        <taxon>Pseudomonadati</taxon>
        <taxon>Pseudomonadota</taxon>
        <taxon>Betaproteobacteria</taxon>
        <taxon>Nitrosomonadales</taxon>
        <taxon>Nitrosomonadaceae</taxon>
        <taxon>Nitrosospira</taxon>
    </lineage>
</organism>
<evidence type="ECO:0000313" key="2">
    <source>
        <dbReference type="EMBL" id="SEN92431.1"/>
    </source>
</evidence>
<dbReference type="NCBIfam" id="TIGR02595">
    <property type="entry name" value="PEP_CTERM"/>
    <property type="match status" value="1"/>
</dbReference>
<dbReference type="InterPro" id="IPR014262">
    <property type="entry name" value="HAF_rpt"/>
</dbReference>
<dbReference type="NCBIfam" id="TIGR02913">
    <property type="entry name" value="HAF_rpt"/>
    <property type="match status" value="2"/>
</dbReference>
<gene>
    <name evidence="2" type="ORF">SAMN05216404_108150</name>
</gene>
<dbReference type="InterPro" id="IPR013424">
    <property type="entry name" value="Ice-binding_C"/>
</dbReference>
<reference evidence="2 3" key="1">
    <citation type="submission" date="2016-10" db="EMBL/GenBank/DDBJ databases">
        <authorList>
            <person name="de Groot N.N."/>
        </authorList>
    </citation>
    <scope>NUCLEOTIDE SEQUENCE [LARGE SCALE GENOMIC DNA]</scope>
    <source>
        <strain evidence="2 3">Nl18</strain>
    </source>
</reference>
<dbReference type="EMBL" id="FOCT01000008">
    <property type="protein sequence ID" value="SEN92431.1"/>
    <property type="molecule type" value="Genomic_DNA"/>
</dbReference>
<dbReference type="AlphaFoldDB" id="A0A1H8KIA8"/>
<evidence type="ECO:0000259" key="1">
    <source>
        <dbReference type="Pfam" id="PF07589"/>
    </source>
</evidence>
<accession>A0A1H8KIA8</accession>
<name>A0A1H8KIA8_9PROT</name>